<evidence type="ECO:0000256" key="1">
    <source>
        <dbReference type="RuleBase" id="RU000481"/>
    </source>
</evidence>
<dbReference type="SUPFAM" id="SSF53383">
    <property type="entry name" value="PLP-dependent transferases"/>
    <property type="match status" value="1"/>
</dbReference>
<comment type="cofactor">
    <cofactor evidence="1">
        <name>pyridoxal 5'-phosphate</name>
        <dbReference type="ChEBI" id="CHEBI:597326"/>
    </cofactor>
</comment>
<comment type="caution">
    <text evidence="3">The sequence shown here is derived from an EMBL/GenBank/DDBJ whole genome shotgun (WGS) entry which is preliminary data.</text>
</comment>
<dbReference type="Gene3D" id="3.40.640.10">
    <property type="entry name" value="Type I PLP-dependent aspartate aminotransferase-like (Major domain)"/>
    <property type="match status" value="1"/>
</dbReference>
<dbReference type="InterPro" id="IPR015421">
    <property type="entry name" value="PyrdxlP-dep_Trfase_major"/>
</dbReference>
<comment type="similarity">
    <text evidence="1">Belongs to the class-I pyridoxal-phosphate-dependent aminotransferase family.</text>
</comment>
<accession>A0ABR8X422</accession>
<dbReference type="PANTHER" id="PTHR42691">
    <property type="entry name" value="ASPARTATE AMINOTRANSFERASE YHDR-RELATED"/>
    <property type="match status" value="1"/>
</dbReference>
<sequence>MAMTISDRAARARAAVDVVTAFFAQIQAAAGDPDALDFTFGNPHELALPGLTSAMQAQIEPRSVEWYAYKTSERLAQETVAVGLRTDLGLDFEPEDIAMTQGAFGALSLAFALLADAGDEVVIPVPGWFCYEPMLYAADLVPMRAALDPETFDLDLDAIENAITPRTRIVVVNSPANPTGRVYSEATWRSLADLLESASRRYGRRIWLVSDEPYRRIRFDGIDFVSPAAVYPWTVIDYSYGKVLLAPGQRLGYLALSPLIPNAERDELREALFPIGLAIGWGFPDAVMQYSVPALESVSLDLDELARKRDRLFGALDAAGVRLTRPEGTFYLWGEAPGGDAAAFCAALAERGVHVMPGTLFAQPHHFRMSLTATMDMIDRALPHLTDVAASLGATAR</sequence>
<evidence type="ECO:0000313" key="3">
    <source>
        <dbReference type="EMBL" id="MBD8024038.1"/>
    </source>
</evidence>
<dbReference type="InterPro" id="IPR015424">
    <property type="entry name" value="PyrdxlP-dep_Trfase"/>
</dbReference>
<dbReference type="InterPro" id="IPR004838">
    <property type="entry name" value="NHTrfase_class1_PyrdxlP-BS"/>
</dbReference>
<dbReference type="CDD" id="cd00609">
    <property type="entry name" value="AAT_like"/>
    <property type="match status" value="1"/>
</dbReference>
<proteinExistence type="inferred from homology"/>
<feature type="domain" description="Aminotransferase class I/classII large" evidence="2">
    <location>
        <begin position="80"/>
        <end position="382"/>
    </location>
</feature>
<dbReference type="PROSITE" id="PS00105">
    <property type="entry name" value="AA_TRANSFER_CLASS_1"/>
    <property type="match status" value="1"/>
</dbReference>
<evidence type="ECO:0000259" key="2">
    <source>
        <dbReference type="Pfam" id="PF00155"/>
    </source>
</evidence>
<protein>
    <recommendedName>
        <fullName evidence="1">Aminotransferase</fullName>
        <ecNumber evidence="1">2.6.1.-</ecNumber>
    </recommendedName>
</protein>
<dbReference type="EMBL" id="JACSPM010000003">
    <property type="protein sequence ID" value="MBD8024038.1"/>
    <property type="molecule type" value="Genomic_DNA"/>
</dbReference>
<keyword evidence="4" id="KW-1185">Reference proteome</keyword>
<reference evidence="3 4" key="1">
    <citation type="submission" date="2020-08" db="EMBL/GenBank/DDBJ databases">
        <title>A Genomic Blueprint of the Chicken Gut Microbiome.</title>
        <authorList>
            <person name="Gilroy R."/>
            <person name="Ravi A."/>
            <person name="Getino M."/>
            <person name="Pursley I."/>
            <person name="Horton D.L."/>
            <person name="Alikhan N.-F."/>
            <person name="Baker D."/>
            <person name="Gharbi K."/>
            <person name="Hall N."/>
            <person name="Watson M."/>
            <person name="Adriaenssens E.M."/>
            <person name="Foster-Nyarko E."/>
            <person name="Jarju S."/>
            <person name="Secka A."/>
            <person name="Antonio M."/>
            <person name="Oren A."/>
            <person name="Chaudhuri R."/>
            <person name="La Ragione R.M."/>
            <person name="Hildebrand F."/>
            <person name="Pallen M.J."/>
        </authorList>
    </citation>
    <scope>NUCLEOTIDE SEQUENCE [LARGE SCALE GENOMIC DNA]</scope>
    <source>
        <strain evidence="3 4">Sa1CUA4</strain>
    </source>
</reference>
<dbReference type="PANTHER" id="PTHR42691:SF1">
    <property type="entry name" value="ASPARTATE AMINOTRANSFERASE YHDR-RELATED"/>
    <property type="match status" value="1"/>
</dbReference>
<dbReference type="Pfam" id="PF00155">
    <property type="entry name" value="Aminotran_1_2"/>
    <property type="match status" value="1"/>
</dbReference>
<keyword evidence="1" id="KW-0808">Transferase</keyword>
<name>A0ABR8X422_9MICO</name>
<dbReference type="Proteomes" id="UP000602532">
    <property type="component" value="Unassembled WGS sequence"/>
</dbReference>
<keyword evidence="1 3" id="KW-0032">Aminotransferase</keyword>
<dbReference type="EC" id="2.6.1.-" evidence="1"/>
<gene>
    <name evidence="3" type="ORF">H9622_10575</name>
</gene>
<dbReference type="InterPro" id="IPR004839">
    <property type="entry name" value="Aminotransferase_I/II_large"/>
</dbReference>
<organism evidence="3 4">
    <name type="scientific">Microbacterium gallinarum</name>
    <dbReference type="NCBI Taxonomy" id="2762209"/>
    <lineage>
        <taxon>Bacteria</taxon>
        <taxon>Bacillati</taxon>
        <taxon>Actinomycetota</taxon>
        <taxon>Actinomycetes</taxon>
        <taxon>Micrococcales</taxon>
        <taxon>Microbacteriaceae</taxon>
        <taxon>Microbacterium</taxon>
    </lineage>
</organism>
<dbReference type="Gene3D" id="3.90.1150.10">
    <property type="entry name" value="Aspartate Aminotransferase, domain 1"/>
    <property type="match status" value="1"/>
</dbReference>
<dbReference type="GO" id="GO:0008483">
    <property type="term" value="F:transaminase activity"/>
    <property type="evidence" value="ECO:0007669"/>
    <property type="project" value="UniProtKB-KW"/>
</dbReference>
<evidence type="ECO:0000313" key="4">
    <source>
        <dbReference type="Proteomes" id="UP000602532"/>
    </source>
</evidence>
<dbReference type="InterPro" id="IPR015422">
    <property type="entry name" value="PyrdxlP-dep_Trfase_small"/>
</dbReference>